<dbReference type="InterPro" id="IPR050109">
    <property type="entry name" value="HTH-type_TetR-like_transc_reg"/>
</dbReference>
<dbReference type="EMBL" id="RJSE01000009">
    <property type="protein sequence ID" value="RNL60616.1"/>
    <property type="molecule type" value="Genomic_DNA"/>
</dbReference>
<dbReference type="GO" id="GO:0000976">
    <property type="term" value="F:transcription cis-regulatory region binding"/>
    <property type="evidence" value="ECO:0007669"/>
    <property type="project" value="TreeGrafter"/>
</dbReference>
<dbReference type="InterPro" id="IPR049445">
    <property type="entry name" value="TetR_SbtR-like_C"/>
</dbReference>
<dbReference type="Gene3D" id="1.10.357.10">
    <property type="entry name" value="Tetracycline Repressor, domain 2"/>
    <property type="match status" value="1"/>
</dbReference>
<evidence type="ECO:0000256" key="2">
    <source>
        <dbReference type="ARBA" id="ARBA00023125"/>
    </source>
</evidence>
<evidence type="ECO:0000256" key="3">
    <source>
        <dbReference type="ARBA" id="ARBA00023163"/>
    </source>
</evidence>
<dbReference type="SUPFAM" id="SSF46689">
    <property type="entry name" value="Homeodomain-like"/>
    <property type="match status" value="1"/>
</dbReference>
<dbReference type="PRINTS" id="PR00455">
    <property type="entry name" value="HTHTETR"/>
</dbReference>
<dbReference type="Proteomes" id="UP000267128">
    <property type="component" value="Unassembled WGS sequence"/>
</dbReference>
<evidence type="ECO:0000313" key="7">
    <source>
        <dbReference type="Proteomes" id="UP000267128"/>
    </source>
</evidence>
<dbReference type="InterPro" id="IPR009057">
    <property type="entry name" value="Homeodomain-like_sf"/>
</dbReference>
<organism evidence="6 7">
    <name type="scientific">Nocardioides marmoriginsengisoli</name>
    <dbReference type="NCBI Taxonomy" id="661483"/>
    <lineage>
        <taxon>Bacteria</taxon>
        <taxon>Bacillati</taxon>
        <taxon>Actinomycetota</taxon>
        <taxon>Actinomycetes</taxon>
        <taxon>Propionibacteriales</taxon>
        <taxon>Nocardioidaceae</taxon>
        <taxon>Nocardioides</taxon>
    </lineage>
</organism>
<reference evidence="6 7" key="1">
    <citation type="submission" date="2018-11" db="EMBL/GenBank/DDBJ databases">
        <authorList>
            <person name="Li F."/>
        </authorList>
    </citation>
    <scope>NUCLEOTIDE SEQUENCE [LARGE SCALE GENOMIC DNA]</scope>
    <source>
        <strain evidence="6 7">Gsoil 097</strain>
    </source>
</reference>
<sequence>MQAVNAEQRPLRADAQRNLERITASAQALFAERGTAAQMEDIAAHAGVGVGTLYRRFPTKESLLTALVRGRFQEFTVIATEIEATIEDPYDALATMMRRHAETVEDDAAFQLAMMSINSFQWEGIEEDKSALNAVVLRIIERAQRAGAVRADLRIEEYGMLMCATTATMYFLHDRGVWRRHLEIVLDGLRSATA</sequence>
<evidence type="ECO:0000256" key="4">
    <source>
        <dbReference type="PROSITE-ProRule" id="PRU00335"/>
    </source>
</evidence>
<dbReference type="Pfam" id="PF00440">
    <property type="entry name" value="TetR_N"/>
    <property type="match status" value="1"/>
</dbReference>
<dbReference type="PANTHER" id="PTHR30055">
    <property type="entry name" value="HTH-TYPE TRANSCRIPTIONAL REGULATOR RUTR"/>
    <property type="match status" value="1"/>
</dbReference>
<dbReference type="Pfam" id="PF21597">
    <property type="entry name" value="TetR_C_43"/>
    <property type="match status" value="1"/>
</dbReference>
<keyword evidence="2 4" id="KW-0238">DNA-binding</keyword>
<evidence type="ECO:0000259" key="5">
    <source>
        <dbReference type="PROSITE" id="PS50977"/>
    </source>
</evidence>
<dbReference type="InterPro" id="IPR001647">
    <property type="entry name" value="HTH_TetR"/>
</dbReference>
<evidence type="ECO:0000313" key="6">
    <source>
        <dbReference type="EMBL" id="RNL60616.1"/>
    </source>
</evidence>
<keyword evidence="7" id="KW-1185">Reference proteome</keyword>
<dbReference type="InterPro" id="IPR036271">
    <property type="entry name" value="Tet_transcr_reg_TetR-rel_C_sf"/>
</dbReference>
<name>A0A3N0CC18_9ACTN</name>
<dbReference type="OrthoDB" id="5112469at2"/>
<evidence type="ECO:0000256" key="1">
    <source>
        <dbReference type="ARBA" id="ARBA00023015"/>
    </source>
</evidence>
<proteinExistence type="predicted"/>
<keyword evidence="3" id="KW-0804">Transcription</keyword>
<accession>A0A3N0CC18</accession>
<dbReference type="SUPFAM" id="SSF48498">
    <property type="entry name" value="Tetracyclin repressor-like, C-terminal domain"/>
    <property type="match status" value="1"/>
</dbReference>
<dbReference type="PANTHER" id="PTHR30055:SF234">
    <property type="entry name" value="HTH-TYPE TRANSCRIPTIONAL REGULATOR BETI"/>
    <property type="match status" value="1"/>
</dbReference>
<dbReference type="GO" id="GO:0003700">
    <property type="term" value="F:DNA-binding transcription factor activity"/>
    <property type="evidence" value="ECO:0007669"/>
    <property type="project" value="TreeGrafter"/>
</dbReference>
<keyword evidence="1" id="KW-0805">Transcription regulation</keyword>
<dbReference type="PROSITE" id="PS50977">
    <property type="entry name" value="HTH_TETR_2"/>
    <property type="match status" value="1"/>
</dbReference>
<protein>
    <submittedName>
        <fullName evidence="6">TetR/AcrR family transcriptional regulator</fullName>
    </submittedName>
</protein>
<dbReference type="AlphaFoldDB" id="A0A3N0CC18"/>
<feature type="DNA-binding region" description="H-T-H motif" evidence="4">
    <location>
        <begin position="38"/>
        <end position="57"/>
    </location>
</feature>
<gene>
    <name evidence="6" type="ORF">EFK50_20085</name>
</gene>
<feature type="domain" description="HTH tetR-type" evidence="5">
    <location>
        <begin position="16"/>
        <end position="75"/>
    </location>
</feature>
<comment type="caution">
    <text evidence="6">The sequence shown here is derived from an EMBL/GenBank/DDBJ whole genome shotgun (WGS) entry which is preliminary data.</text>
</comment>